<proteinExistence type="predicted"/>
<dbReference type="Gene3D" id="4.10.830.40">
    <property type="match status" value="1"/>
</dbReference>
<feature type="region of interest" description="Disordered" evidence="6">
    <location>
        <begin position="295"/>
        <end position="316"/>
    </location>
</feature>
<sequence>MAAADLKAELICSICLEIYTDPINLPCGHNFCRECITKTWKQQLEAEYTCPECMKRYRRKPSLKSNRKIRNIADLFRQTPKDSDDTRLRCSYCIHRYVPAVKSCLHCEASLCDDHLTTHSRSPEHIMVEPTSSLFDKKCPLHKKVLEYYCTEDSICICAVCRINRKHKGHQVVTVKEASKRKQRSLKNIQKKLVKKRDMTERRLQSLLKEKERVVNKAAGETERVTTLFRDIRGHLEDLEKRVLSVISNWVEKASLPLSDLISEVKTRRDKVSENIGRIEELCSMDDPMKVLQEDGSVEHGYPDGDEEKGNDGERCKDMEELDEVLISLEIHKDLADIMKAVRRRLHD</sequence>
<dbReference type="Gene3D" id="3.30.40.10">
    <property type="entry name" value="Zinc/RING finger domain, C3HC4 (zinc finger)"/>
    <property type="match status" value="1"/>
</dbReference>
<comment type="caution">
    <text evidence="9">The sequence shown here is derived from an EMBL/GenBank/DDBJ whole genome shotgun (WGS) entry which is preliminary data.</text>
</comment>
<feature type="domain" description="B box-type" evidence="8">
    <location>
        <begin position="139"/>
        <end position="175"/>
    </location>
</feature>
<dbReference type="SUPFAM" id="SSF57845">
    <property type="entry name" value="B-box zinc-binding domain"/>
    <property type="match status" value="1"/>
</dbReference>
<dbReference type="SUPFAM" id="SSF57850">
    <property type="entry name" value="RING/U-box"/>
    <property type="match status" value="1"/>
</dbReference>
<accession>A0AAV6ZFP7</accession>
<dbReference type="Pfam" id="PF00643">
    <property type="entry name" value="zf-B_box"/>
    <property type="match status" value="1"/>
</dbReference>
<dbReference type="InterPro" id="IPR013083">
    <property type="entry name" value="Znf_RING/FYVE/PHD"/>
</dbReference>
<evidence type="ECO:0000259" key="8">
    <source>
        <dbReference type="PROSITE" id="PS50119"/>
    </source>
</evidence>
<dbReference type="Pfam" id="PF13445">
    <property type="entry name" value="zf-RING_UBOX"/>
    <property type="match status" value="1"/>
</dbReference>
<dbReference type="InterPro" id="IPR001841">
    <property type="entry name" value="Znf_RING"/>
</dbReference>
<dbReference type="InterPro" id="IPR017907">
    <property type="entry name" value="Znf_RING_CS"/>
</dbReference>
<keyword evidence="10" id="KW-1185">Reference proteome</keyword>
<dbReference type="Gene3D" id="3.30.160.60">
    <property type="entry name" value="Classic Zinc Finger"/>
    <property type="match status" value="1"/>
</dbReference>
<dbReference type="PROSITE" id="PS50089">
    <property type="entry name" value="ZF_RING_2"/>
    <property type="match status" value="1"/>
</dbReference>
<keyword evidence="1" id="KW-0479">Metal-binding</keyword>
<dbReference type="Proteomes" id="UP000824782">
    <property type="component" value="Unassembled WGS sequence"/>
</dbReference>
<dbReference type="PANTHER" id="PTHR25465">
    <property type="entry name" value="B-BOX DOMAIN CONTAINING"/>
    <property type="match status" value="1"/>
</dbReference>
<dbReference type="CDD" id="cd19769">
    <property type="entry name" value="Bbox2_TRIM16-like"/>
    <property type="match status" value="1"/>
</dbReference>
<evidence type="ECO:0000256" key="5">
    <source>
        <dbReference type="SAM" id="Coils"/>
    </source>
</evidence>
<keyword evidence="3" id="KW-0862">Zinc</keyword>
<dbReference type="InterPro" id="IPR000315">
    <property type="entry name" value="Znf_B-box"/>
</dbReference>
<evidence type="ECO:0000256" key="6">
    <source>
        <dbReference type="SAM" id="MobiDB-lite"/>
    </source>
</evidence>
<dbReference type="EMBL" id="WNYA01001174">
    <property type="protein sequence ID" value="KAG8546239.1"/>
    <property type="molecule type" value="Genomic_DNA"/>
</dbReference>
<dbReference type="SMART" id="SM00184">
    <property type="entry name" value="RING"/>
    <property type="match status" value="1"/>
</dbReference>
<evidence type="ECO:0000256" key="1">
    <source>
        <dbReference type="ARBA" id="ARBA00022723"/>
    </source>
</evidence>
<evidence type="ECO:0000313" key="10">
    <source>
        <dbReference type="Proteomes" id="UP000824782"/>
    </source>
</evidence>
<dbReference type="PANTHER" id="PTHR25465:SF41">
    <property type="entry name" value="E3 UBIQUITIN-PROTEIN LIGASE RNF135"/>
    <property type="match status" value="1"/>
</dbReference>
<keyword evidence="5" id="KW-0175">Coiled coil</keyword>
<dbReference type="AlphaFoldDB" id="A0AAV6ZFP7"/>
<reference evidence="9" key="1">
    <citation type="thesis" date="2020" institute="ProQuest LLC" country="789 East Eisenhower Parkway, Ann Arbor, MI, USA">
        <title>Comparative Genomics and Chromosome Evolution.</title>
        <authorList>
            <person name="Mudd A.B."/>
        </authorList>
    </citation>
    <scope>NUCLEOTIDE SEQUENCE</scope>
    <source>
        <strain evidence="9">237g6f4</strain>
        <tissue evidence="9">Blood</tissue>
    </source>
</reference>
<dbReference type="GO" id="GO:0008270">
    <property type="term" value="F:zinc ion binding"/>
    <property type="evidence" value="ECO:0007669"/>
    <property type="project" value="UniProtKB-KW"/>
</dbReference>
<dbReference type="PROSITE" id="PS50119">
    <property type="entry name" value="ZF_BBOX"/>
    <property type="match status" value="1"/>
</dbReference>
<dbReference type="PROSITE" id="PS00518">
    <property type="entry name" value="ZF_RING_1"/>
    <property type="match status" value="1"/>
</dbReference>
<feature type="coiled-coil region" evidence="5">
    <location>
        <begin position="190"/>
        <end position="217"/>
    </location>
</feature>
<dbReference type="SMART" id="SM00336">
    <property type="entry name" value="BBOX"/>
    <property type="match status" value="1"/>
</dbReference>
<name>A0AAV6ZFP7_ENGPU</name>
<evidence type="ECO:0000259" key="7">
    <source>
        <dbReference type="PROSITE" id="PS50089"/>
    </source>
</evidence>
<evidence type="ECO:0000256" key="2">
    <source>
        <dbReference type="ARBA" id="ARBA00022771"/>
    </source>
</evidence>
<evidence type="ECO:0000256" key="3">
    <source>
        <dbReference type="ARBA" id="ARBA00022833"/>
    </source>
</evidence>
<keyword evidence="2 4" id="KW-0863">Zinc-finger</keyword>
<protein>
    <submittedName>
        <fullName evidence="9">Uncharacterized protein</fullName>
    </submittedName>
</protein>
<dbReference type="InterPro" id="IPR051051">
    <property type="entry name" value="E3_ubiq-ligase_TRIM/RNF"/>
</dbReference>
<evidence type="ECO:0000313" key="9">
    <source>
        <dbReference type="EMBL" id="KAG8546239.1"/>
    </source>
</evidence>
<dbReference type="InterPro" id="IPR027370">
    <property type="entry name" value="Znf-RING_euk"/>
</dbReference>
<organism evidence="9 10">
    <name type="scientific">Engystomops pustulosus</name>
    <name type="common">Tungara frog</name>
    <name type="synonym">Physalaemus pustulosus</name>
    <dbReference type="NCBI Taxonomy" id="76066"/>
    <lineage>
        <taxon>Eukaryota</taxon>
        <taxon>Metazoa</taxon>
        <taxon>Chordata</taxon>
        <taxon>Craniata</taxon>
        <taxon>Vertebrata</taxon>
        <taxon>Euteleostomi</taxon>
        <taxon>Amphibia</taxon>
        <taxon>Batrachia</taxon>
        <taxon>Anura</taxon>
        <taxon>Neobatrachia</taxon>
        <taxon>Hyloidea</taxon>
        <taxon>Leptodactylidae</taxon>
        <taxon>Leiuperinae</taxon>
        <taxon>Engystomops</taxon>
    </lineage>
</organism>
<feature type="domain" description="RING-type" evidence="7">
    <location>
        <begin position="12"/>
        <end position="53"/>
    </location>
</feature>
<evidence type="ECO:0000256" key="4">
    <source>
        <dbReference type="PROSITE-ProRule" id="PRU00024"/>
    </source>
</evidence>
<gene>
    <name evidence="9" type="ORF">GDO81_019407</name>
</gene>